<dbReference type="Gene3D" id="1.10.287.1700">
    <property type="match status" value="1"/>
</dbReference>
<keyword evidence="4" id="KW-1185">Reference proteome</keyword>
<dbReference type="EMBL" id="AMZO01000003">
    <property type="protein sequence ID" value="ELR67218.1"/>
    <property type="molecule type" value="Genomic_DNA"/>
</dbReference>
<dbReference type="Proteomes" id="UP000011134">
    <property type="component" value="Unassembled WGS sequence"/>
</dbReference>
<dbReference type="RefSeq" id="WP_007462660.1">
    <property type="nucleotide sequence ID" value="NZ_AMZO01000003.1"/>
</dbReference>
<dbReference type="PATRIC" id="fig|1056511.3.peg.788"/>
<evidence type="ECO:0000256" key="1">
    <source>
        <dbReference type="SAM" id="Coils"/>
    </source>
</evidence>
<feature type="coiled-coil region" evidence="1">
    <location>
        <begin position="20"/>
        <end position="54"/>
    </location>
</feature>
<reference evidence="3 4" key="1">
    <citation type="submission" date="2012-12" db="EMBL/GenBank/DDBJ databases">
        <title>Genome Assembly of Photobacterium sp. AK15.</title>
        <authorList>
            <person name="Khatri I."/>
            <person name="Vaidya B."/>
            <person name="Srinivas T.N.R."/>
            <person name="Subramanian S."/>
            <person name="Pinnaka A."/>
        </authorList>
    </citation>
    <scope>NUCLEOTIDE SEQUENCE [LARGE SCALE GENOMIC DNA]</scope>
    <source>
        <strain evidence="3 4">AK15</strain>
    </source>
</reference>
<name>L8JG33_9GAMM</name>
<organism evidence="3 4">
    <name type="scientific">Photobacterium marinum</name>
    <dbReference type="NCBI Taxonomy" id="1056511"/>
    <lineage>
        <taxon>Bacteria</taxon>
        <taxon>Pseudomonadati</taxon>
        <taxon>Pseudomonadota</taxon>
        <taxon>Gammaproteobacteria</taxon>
        <taxon>Vibrionales</taxon>
        <taxon>Vibrionaceae</taxon>
        <taxon>Photobacterium</taxon>
    </lineage>
</organism>
<dbReference type="InterPro" id="IPR009929">
    <property type="entry name" value="T3SS_YscO"/>
</dbReference>
<evidence type="ECO:0000313" key="3">
    <source>
        <dbReference type="EMBL" id="ELR67218.1"/>
    </source>
</evidence>
<feature type="region of interest" description="Disordered" evidence="2">
    <location>
        <begin position="134"/>
        <end position="161"/>
    </location>
</feature>
<accession>L8JG33</accession>
<evidence type="ECO:0000256" key="2">
    <source>
        <dbReference type="SAM" id="MobiDB-lite"/>
    </source>
</evidence>
<keyword evidence="1" id="KW-0175">Coiled coil</keyword>
<dbReference type="AlphaFoldDB" id="L8JG33"/>
<dbReference type="OrthoDB" id="5816102at2"/>
<feature type="coiled-coil region" evidence="1">
    <location>
        <begin position="81"/>
        <end position="115"/>
    </location>
</feature>
<protein>
    <submittedName>
        <fullName evidence="3">Uncharacterized protein</fullName>
    </submittedName>
</protein>
<dbReference type="Pfam" id="PF07321">
    <property type="entry name" value="YscO"/>
    <property type="match status" value="1"/>
</dbReference>
<proteinExistence type="predicted"/>
<evidence type="ECO:0000313" key="4">
    <source>
        <dbReference type="Proteomes" id="UP000011134"/>
    </source>
</evidence>
<comment type="caution">
    <text evidence="3">The sequence shown here is derived from an EMBL/GenBank/DDBJ whole genome shotgun (WGS) entry which is preliminary data.</text>
</comment>
<gene>
    <name evidence="3" type="ORF">C942_02726</name>
</gene>
<sequence length="161" mass="18691">MWQTLIEIKDRRKQAALSTVNRAATELESAKTKLPELEQQLSLAEADYQTLATAPFSKQSLMSQHALELWRQKLGIAQQHIEACAHQLHQHQQHITELENKLNQCRIDYQHAQFKLEKSKEIKKLYETADIARQRQQEDNALDELPPRRPTANLDKEAFPS</sequence>
<dbReference type="InterPro" id="IPR053716">
    <property type="entry name" value="Flag_assembly_chemotaxis_eff"/>
</dbReference>